<feature type="modified residue" description="4-aspartylphosphate" evidence="6">
    <location>
        <position position="61"/>
    </location>
</feature>
<dbReference type="SMART" id="SM00065">
    <property type="entry name" value="GAF"/>
    <property type="match status" value="2"/>
</dbReference>
<sequence>MGDRIRVLHVDDDPDLADITALFLEREDPRITVETVSNATEGLERLDDLDLDANVDCIVSDHDMPGPNGIEFLEAVRERDPDLPFILYTGKGSESVASEAISAGVTDYLQKGGGTEQYEILANRIVDAAEKRRIEREADRTQAHLRAITDHSMDAILTIDGDSRIRFANPAVERLFGYAPAEVEGEPLATLMPERKREAHREAVERYCATEKRSIDWSAAEFPGKHWDGREIPLSISFGEFEEDGERRFVGIIRDVTERERHRAFVERSSDIVTALDANGTFQYASPSVERILGHDPADLVGEYAFEYVHPEDRERVVEVFAQSVTGDEPNPTVEYRLADADGGYLWVESVGSNRLDDHGVSGFVINTRDISERKQREEKLSRLREWTRDLNYTRTVAETTQLAVDAADEIVGAGLSGIHLVNEAGDALEPAALAESVPSFFDEQPSYDRDSPPGSRAALAWDAYSGDEPLSVGDLSAYDRLDEETPAQSIVLHPIGDHGLFVISSSEPHAFTETDVLIAEILANHLEAALDRVARETSLERLHDATRSLIQADSPKEIAERVVEVLGFSVVTVRLSDEDAGGLVPVAVSEGVKEVLPVRKVFTPDGGSLNWEAFEAGEPRMYDDIETAGALDTGTGLRSLMILPVGEHGTISVGETEPGVFDGTDEHLAQILATAAETALNAAARTSRLHDRSAELERQNDRLAEFASVVSHDLRNPLNVAQGRVQLARDECDSENLDAAARAHERMDTLIADLLTLAREGERVSETESVRLSVVVESCWETVETANATLAVEEDLWLRADESRFRQLVENLVRNAVEHGGDDVLITVGALGGNRNGSENGSVTETSDEVGFFVEDDGPGIPEANRDEVFDAGYSTSREGTGFGLRIVEQVATAHGWSVRVTEGRDGGARFEVTGVEPAE</sequence>
<dbReference type="SUPFAM" id="SSF52172">
    <property type="entry name" value="CheY-like"/>
    <property type="match status" value="1"/>
</dbReference>
<dbReference type="InterPro" id="IPR000014">
    <property type="entry name" value="PAS"/>
</dbReference>
<evidence type="ECO:0000256" key="3">
    <source>
        <dbReference type="ARBA" id="ARBA00022553"/>
    </source>
</evidence>
<dbReference type="PANTHER" id="PTHR43304:SF1">
    <property type="entry name" value="PAC DOMAIN-CONTAINING PROTEIN"/>
    <property type="match status" value="1"/>
</dbReference>
<keyword evidence="3 6" id="KW-0597">Phosphoprotein</keyword>
<organism evidence="11 12">
    <name type="scientific">Halorubrum lacusprofundi (strain ATCC 49239 / DSM 5036 / JCM 8891 / ACAM 34)</name>
    <dbReference type="NCBI Taxonomy" id="416348"/>
    <lineage>
        <taxon>Archaea</taxon>
        <taxon>Methanobacteriati</taxon>
        <taxon>Methanobacteriota</taxon>
        <taxon>Stenosarchaea group</taxon>
        <taxon>Halobacteria</taxon>
        <taxon>Halobacteriales</taxon>
        <taxon>Haloferacaceae</taxon>
        <taxon>Halorubrum</taxon>
    </lineage>
</organism>
<dbReference type="InterPro" id="IPR013656">
    <property type="entry name" value="PAS_4"/>
</dbReference>
<dbReference type="CDD" id="cd00130">
    <property type="entry name" value="PAS"/>
    <property type="match status" value="2"/>
</dbReference>
<keyword evidence="4" id="KW-0808">Transferase</keyword>
<dbReference type="eggNOG" id="arCOG02389">
    <property type="taxonomic scope" value="Archaea"/>
</dbReference>
<dbReference type="CDD" id="cd00082">
    <property type="entry name" value="HisKA"/>
    <property type="match status" value="1"/>
</dbReference>
<dbReference type="HOGENOM" id="CLU_000445_114_58_2"/>
<dbReference type="KEGG" id="hla:Hlac_1004"/>
<feature type="domain" description="PAS" evidence="9">
    <location>
        <begin position="258"/>
        <end position="328"/>
    </location>
</feature>
<dbReference type="Pfam" id="PF13185">
    <property type="entry name" value="GAF_2"/>
    <property type="match status" value="2"/>
</dbReference>
<dbReference type="SUPFAM" id="SSF55785">
    <property type="entry name" value="PYP-like sensor domain (PAS domain)"/>
    <property type="match status" value="2"/>
</dbReference>
<comment type="catalytic activity">
    <reaction evidence="1">
        <text>ATP + protein L-histidine = ADP + protein N-phospho-L-histidine.</text>
        <dbReference type="EC" id="2.7.13.3"/>
    </reaction>
</comment>
<evidence type="ECO:0000259" key="10">
    <source>
        <dbReference type="PROSITE" id="PS50113"/>
    </source>
</evidence>
<keyword evidence="12" id="KW-1185">Reference proteome</keyword>
<evidence type="ECO:0000313" key="11">
    <source>
        <dbReference type="EMBL" id="ACM56601.1"/>
    </source>
</evidence>
<dbReference type="InterPro" id="IPR000700">
    <property type="entry name" value="PAS-assoc_C"/>
</dbReference>
<evidence type="ECO:0000256" key="4">
    <source>
        <dbReference type="ARBA" id="ARBA00022679"/>
    </source>
</evidence>
<dbReference type="EC" id="2.7.13.3" evidence="2"/>
<dbReference type="AlphaFoldDB" id="B9LML3"/>
<dbReference type="PROSITE" id="PS50113">
    <property type="entry name" value="PAC"/>
    <property type="match status" value="1"/>
</dbReference>
<feature type="domain" description="Histidine kinase" evidence="7">
    <location>
        <begin position="710"/>
        <end position="915"/>
    </location>
</feature>
<protein>
    <recommendedName>
        <fullName evidence="2">histidine kinase</fullName>
        <ecNumber evidence="2">2.7.13.3</ecNumber>
    </recommendedName>
</protein>
<dbReference type="eggNOG" id="arCOG06192">
    <property type="taxonomic scope" value="Archaea"/>
</dbReference>
<evidence type="ECO:0000256" key="1">
    <source>
        <dbReference type="ARBA" id="ARBA00000085"/>
    </source>
</evidence>
<dbReference type="GO" id="GO:0000155">
    <property type="term" value="F:phosphorelay sensor kinase activity"/>
    <property type="evidence" value="ECO:0007669"/>
    <property type="project" value="InterPro"/>
</dbReference>
<dbReference type="SMART" id="SM00387">
    <property type="entry name" value="HATPase_c"/>
    <property type="match status" value="1"/>
</dbReference>
<dbReference type="InterPro" id="IPR003661">
    <property type="entry name" value="HisK_dim/P_dom"/>
</dbReference>
<proteinExistence type="predicted"/>
<dbReference type="GeneID" id="7401899"/>
<evidence type="ECO:0000256" key="6">
    <source>
        <dbReference type="PROSITE-ProRule" id="PRU00169"/>
    </source>
</evidence>
<evidence type="ECO:0000256" key="2">
    <source>
        <dbReference type="ARBA" id="ARBA00012438"/>
    </source>
</evidence>
<dbReference type="InterPro" id="IPR005467">
    <property type="entry name" value="His_kinase_dom"/>
</dbReference>
<evidence type="ECO:0000259" key="9">
    <source>
        <dbReference type="PROSITE" id="PS50112"/>
    </source>
</evidence>
<dbReference type="SUPFAM" id="SSF55781">
    <property type="entry name" value="GAF domain-like"/>
    <property type="match status" value="2"/>
</dbReference>
<dbReference type="NCBIfam" id="TIGR00229">
    <property type="entry name" value="sensory_box"/>
    <property type="match status" value="2"/>
</dbReference>
<feature type="domain" description="Response regulatory" evidence="8">
    <location>
        <begin position="6"/>
        <end position="126"/>
    </location>
</feature>
<gene>
    <name evidence="11" type="ordered locus">Hlac_1004</name>
</gene>
<feature type="domain" description="PAS" evidence="9">
    <location>
        <begin position="141"/>
        <end position="211"/>
    </location>
</feature>
<dbReference type="CDD" id="cd00075">
    <property type="entry name" value="HATPase"/>
    <property type="match status" value="1"/>
</dbReference>
<dbReference type="InterPro" id="IPR011006">
    <property type="entry name" value="CheY-like_superfamily"/>
</dbReference>
<dbReference type="RefSeq" id="WP_015909749.1">
    <property type="nucleotide sequence ID" value="NC_012029.1"/>
</dbReference>
<dbReference type="InterPro" id="IPR052162">
    <property type="entry name" value="Sensor_kinase/Photoreceptor"/>
</dbReference>
<dbReference type="InterPro" id="IPR029016">
    <property type="entry name" value="GAF-like_dom_sf"/>
</dbReference>
<dbReference type="Gene3D" id="3.30.565.10">
    <property type="entry name" value="Histidine kinase-like ATPase, C-terminal domain"/>
    <property type="match status" value="1"/>
</dbReference>
<keyword evidence="5 11" id="KW-0418">Kinase</keyword>
<dbReference type="Gene3D" id="1.10.287.130">
    <property type="match status" value="1"/>
</dbReference>
<dbReference type="PROSITE" id="PS50110">
    <property type="entry name" value="RESPONSE_REGULATORY"/>
    <property type="match status" value="1"/>
</dbReference>
<name>B9LML3_HALLT</name>
<evidence type="ECO:0000259" key="8">
    <source>
        <dbReference type="PROSITE" id="PS50110"/>
    </source>
</evidence>
<dbReference type="InterPro" id="IPR035965">
    <property type="entry name" value="PAS-like_dom_sf"/>
</dbReference>
<dbReference type="InterPro" id="IPR003594">
    <property type="entry name" value="HATPase_dom"/>
</dbReference>
<evidence type="ECO:0000313" key="12">
    <source>
        <dbReference type="Proteomes" id="UP000000740"/>
    </source>
</evidence>
<dbReference type="Gene3D" id="3.30.450.40">
    <property type="match status" value="2"/>
</dbReference>
<dbReference type="SMART" id="SM00086">
    <property type="entry name" value="PAC"/>
    <property type="match status" value="2"/>
</dbReference>
<dbReference type="SMART" id="SM00091">
    <property type="entry name" value="PAS"/>
    <property type="match status" value="2"/>
</dbReference>
<dbReference type="InterPro" id="IPR036097">
    <property type="entry name" value="HisK_dim/P_sf"/>
</dbReference>
<dbReference type="Pfam" id="PF02518">
    <property type="entry name" value="HATPase_c"/>
    <property type="match status" value="1"/>
</dbReference>
<dbReference type="PANTHER" id="PTHR43304">
    <property type="entry name" value="PHYTOCHROME-LIKE PROTEIN CPH1"/>
    <property type="match status" value="1"/>
</dbReference>
<dbReference type="Gene3D" id="3.30.450.20">
    <property type="entry name" value="PAS domain"/>
    <property type="match status" value="2"/>
</dbReference>
<reference evidence="11 12" key="1">
    <citation type="journal article" date="2016" name="Stand. Genomic Sci.">
        <title>Complete genome sequence of the Antarctic Halorubrum lacusprofundi type strain ACAM 34.</title>
        <authorList>
            <person name="Anderson I.J."/>
            <person name="DasSarma P."/>
            <person name="Lucas S."/>
            <person name="Copeland A."/>
            <person name="Lapidus A."/>
            <person name="Del Rio T.G."/>
            <person name="Tice H."/>
            <person name="Dalin E."/>
            <person name="Bruce D.C."/>
            <person name="Goodwin L."/>
            <person name="Pitluck S."/>
            <person name="Sims D."/>
            <person name="Brettin T.S."/>
            <person name="Detter J.C."/>
            <person name="Han C.S."/>
            <person name="Larimer F."/>
            <person name="Hauser L."/>
            <person name="Land M."/>
            <person name="Ivanova N."/>
            <person name="Richardson P."/>
            <person name="Cavicchioli R."/>
            <person name="DasSarma S."/>
            <person name="Woese C.R."/>
            <person name="Kyrpides N.C."/>
        </authorList>
    </citation>
    <scope>NUCLEOTIDE SEQUENCE [LARGE SCALE GENOMIC DNA]</scope>
    <source>
        <strain evidence="12">ATCC 49239 / DSM 5036 / JCM 8891 / ACAM 34</strain>
    </source>
</reference>
<dbReference type="EMBL" id="CP001365">
    <property type="protein sequence ID" value="ACM56601.1"/>
    <property type="molecule type" value="Genomic_DNA"/>
</dbReference>
<dbReference type="Proteomes" id="UP000000740">
    <property type="component" value="Chromosome 1"/>
</dbReference>
<evidence type="ECO:0000256" key="5">
    <source>
        <dbReference type="ARBA" id="ARBA00022777"/>
    </source>
</evidence>
<dbReference type="InterPro" id="IPR003018">
    <property type="entry name" value="GAF"/>
</dbReference>
<dbReference type="SUPFAM" id="SSF55874">
    <property type="entry name" value="ATPase domain of HSP90 chaperone/DNA topoisomerase II/histidine kinase"/>
    <property type="match status" value="1"/>
</dbReference>
<dbReference type="InterPro" id="IPR036890">
    <property type="entry name" value="HATPase_C_sf"/>
</dbReference>
<dbReference type="InterPro" id="IPR013655">
    <property type="entry name" value="PAS_fold_3"/>
</dbReference>
<dbReference type="Pfam" id="PF00512">
    <property type="entry name" value="HisKA"/>
    <property type="match status" value="1"/>
</dbReference>
<dbReference type="Pfam" id="PF08447">
    <property type="entry name" value="PAS_3"/>
    <property type="match status" value="1"/>
</dbReference>
<dbReference type="Gene3D" id="3.40.50.2300">
    <property type="match status" value="1"/>
</dbReference>
<dbReference type="PROSITE" id="PS50112">
    <property type="entry name" value="PAS"/>
    <property type="match status" value="2"/>
</dbReference>
<feature type="domain" description="PAC" evidence="10">
    <location>
        <begin position="332"/>
        <end position="383"/>
    </location>
</feature>
<dbReference type="SUPFAM" id="SSF47384">
    <property type="entry name" value="Homodimeric domain of signal transducing histidine kinase"/>
    <property type="match status" value="1"/>
</dbReference>
<dbReference type="Pfam" id="PF08448">
    <property type="entry name" value="PAS_4"/>
    <property type="match status" value="1"/>
</dbReference>
<dbReference type="PROSITE" id="PS50109">
    <property type="entry name" value="HIS_KIN"/>
    <property type="match status" value="1"/>
</dbReference>
<dbReference type="Pfam" id="PF00072">
    <property type="entry name" value="Response_reg"/>
    <property type="match status" value="1"/>
</dbReference>
<dbReference type="InterPro" id="IPR001789">
    <property type="entry name" value="Sig_transdc_resp-reg_receiver"/>
</dbReference>
<dbReference type="SMART" id="SM00388">
    <property type="entry name" value="HisKA"/>
    <property type="match status" value="1"/>
</dbReference>
<dbReference type="SMART" id="SM00448">
    <property type="entry name" value="REC"/>
    <property type="match status" value="1"/>
</dbReference>
<dbReference type="InterPro" id="IPR001610">
    <property type="entry name" value="PAC"/>
</dbReference>
<dbReference type="eggNOG" id="arCOG02333">
    <property type="taxonomic scope" value="Archaea"/>
</dbReference>
<evidence type="ECO:0000259" key="7">
    <source>
        <dbReference type="PROSITE" id="PS50109"/>
    </source>
</evidence>
<accession>B9LML3</accession>